<dbReference type="Pfam" id="PF00482">
    <property type="entry name" value="T2SSF"/>
    <property type="match status" value="1"/>
</dbReference>
<feature type="transmembrane region" description="Helical" evidence="6">
    <location>
        <begin position="252"/>
        <end position="273"/>
    </location>
</feature>
<evidence type="ECO:0000256" key="5">
    <source>
        <dbReference type="ARBA" id="ARBA00023136"/>
    </source>
</evidence>
<dbReference type="GO" id="GO:0005886">
    <property type="term" value="C:plasma membrane"/>
    <property type="evidence" value="ECO:0007669"/>
    <property type="project" value="UniProtKB-SubCell"/>
</dbReference>
<dbReference type="PANTHER" id="PTHR35007:SF2">
    <property type="entry name" value="PILUS ASSEMBLE PROTEIN"/>
    <property type="match status" value="1"/>
</dbReference>
<evidence type="ECO:0000256" key="2">
    <source>
        <dbReference type="ARBA" id="ARBA00022475"/>
    </source>
</evidence>
<evidence type="ECO:0000256" key="4">
    <source>
        <dbReference type="ARBA" id="ARBA00022989"/>
    </source>
</evidence>
<comment type="subcellular location">
    <subcellularLocation>
        <location evidence="1">Cell membrane</location>
        <topology evidence="1">Multi-pass membrane protein</topology>
    </subcellularLocation>
</comment>
<dbReference type="AlphaFoldDB" id="A0A841TAK4"/>
<evidence type="ECO:0000256" key="6">
    <source>
        <dbReference type="SAM" id="Phobius"/>
    </source>
</evidence>
<organism evidence="8 9">
    <name type="scientific">Cohnella lubricantis</name>
    <dbReference type="NCBI Taxonomy" id="2163172"/>
    <lineage>
        <taxon>Bacteria</taxon>
        <taxon>Bacillati</taxon>
        <taxon>Bacillota</taxon>
        <taxon>Bacilli</taxon>
        <taxon>Bacillales</taxon>
        <taxon>Paenibacillaceae</taxon>
        <taxon>Cohnella</taxon>
    </lineage>
</organism>
<sequence>MAGYVGLVLLAWKQALRKGGAVKGKFHVLREPVRYLIERPGVYRAALPWLEKPKAVLAALNGGICTKDMLLGWFSEALGLSAATWLAAGWLGIAANNGALALLGAFVAALLPLLRQKELRKRLELRRQTIVLELPELLNRLLLMVNAGENVLRALERCLQREQQAGKGHPLYAELGFALAAVKRGESFGAALEEFGRRCSVPEAKLFATTLLINSRRGGETFVSALRELSRTLWEQRKAAARTLGEQASSRMAFPLAVIFLIIMVLVGAPSMLMMSH</sequence>
<feature type="domain" description="Type II secretion system protein GspF" evidence="7">
    <location>
        <begin position="138"/>
        <end position="269"/>
    </location>
</feature>
<evidence type="ECO:0000313" key="8">
    <source>
        <dbReference type="EMBL" id="MBB6677106.1"/>
    </source>
</evidence>
<evidence type="ECO:0000256" key="1">
    <source>
        <dbReference type="ARBA" id="ARBA00004651"/>
    </source>
</evidence>
<keyword evidence="2" id="KW-1003">Cell membrane</keyword>
<accession>A0A841TAK4</accession>
<keyword evidence="9" id="KW-1185">Reference proteome</keyword>
<feature type="transmembrane region" description="Helical" evidence="6">
    <location>
        <begin position="94"/>
        <end position="114"/>
    </location>
</feature>
<dbReference type="RefSeq" id="WP_185178392.1">
    <property type="nucleotide sequence ID" value="NZ_CBCSEP010000001.1"/>
</dbReference>
<name>A0A841TAK4_9BACL</name>
<evidence type="ECO:0000256" key="3">
    <source>
        <dbReference type="ARBA" id="ARBA00022692"/>
    </source>
</evidence>
<comment type="caution">
    <text evidence="8">The sequence shown here is derived from an EMBL/GenBank/DDBJ whole genome shotgun (WGS) entry which is preliminary data.</text>
</comment>
<dbReference type="Proteomes" id="UP000574133">
    <property type="component" value="Unassembled WGS sequence"/>
</dbReference>
<keyword evidence="3 6" id="KW-0812">Transmembrane</keyword>
<proteinExistence type="predicted"/>
<evidence type="ECO:0000313" key="9">
    <source>
        <dbReference type="Proteomes" id="UP000574133"/>
    </source>
</evidence>
<protein>
    <submittedName>
        <fullName evidence="8">Type II secretion system F family protein</fullName>
    </submittedName>
</protein>
<dbReference type="PANTHER" id="PTHR35007">
    <property type="entry name" value="INTEGRAL MEMBRANE PROTEIN-RELATED"/>
    <property type="match status" value="1"/>
</dbReference>
<evidence type="ECO:0000259" key="7">
    <source>
        <dbReference type="Pfam" id="PF00482"/>
    </source>
</evidence>
<dbReference type="InterPro" id="IPR018076">
    <property type="entry name" value="T2SS_GspF_dom"/>
</dbReference>
<gene>
    <name evidence="8" type="ORF">H4Q31_07175</name>
</gene>
<reference evidence="8 9" key="1">
    <citation type="submission" date="2020-08" db="EMBL/GenBank/DDBJ databases">
        <title>Cohnella phylogeny.</title>
        <authorList>
            <person name="Dunlap C."/>
        </authorList>
    </citation>
    <scope>NUCLEOTIDE SEQUENCE [LARGE SCALE GENOMIC DNA]</scope>
    <source>
        <strain evidence="8 9">DSM 103658</strain>
    </source>
</reference>
<keyword evidence="5 6" id="KW-0472">Membrane</keyword>
<dbReference type="EMBL" id="JACJVN010000027">
    <property type="protein sequence ID" value="MBB6677106.1"/>
    <property type="molecule type" value="Genomic_DNA"/>
</dbReference>
<keyword evidence="4 6" id="KW-1133">Transmembrane helix</keyword>